<reference evidence="8" key="2">
    <citation type="submission" date="2019-01" db="EMBL/GenBank/DDBJ databases">
        <title>Sinorhodobacter populi sp. nov. isolated from the symptomatic bark tissue of Populus euramericana canker.</title>
        <authorList>
            <person name="Li Y."/>
        </authorList>
    </citation>
    <scope>NUCLEOTIDE SEQUENCE [LARGE SCALE GENOMIC DNA]</scope>
    <source>
        <strain evidence="8">CGMCC 1.12963</strain>
    </source>
</reference>
<dbReference type="PANTHER" id="PTHR30011">
    <property type="entry name" value="ALKANESULFONATE MONOOXYGENASE-RELATED"/>
    <property type="match status" value="1"/>
</dbReference>
<evidence type="ECO:0000256" key="3">
    <source>
        <dbReference type="ARBA" id="ARBA00023002"/>
    </source>
</evidence>
<dbReference type="Gene3D" id="3.20.20.30">
    <property type="entry name" value="Luciferase-like domain"/>
    <property type="match status" value="2"/>
</dbReference>
<sequence length="223" mass="24099">MSLVQDNALDLIARPGQITPGIELPLDHDGSPAGDARRQQEGRPYGVPDLSHYPEHVRQIDEARFAALWLRDVPVFDPRHFGDAGSVYDPFVNLGYLAGAMKNVVLGTAAVVLPLRHPMMVAKAADFRSLRSAAGQGRGAFISAFRLDLADDPDEGVTPRRFAARLGRHAFLDHMARLQGVGGDHLAVLLRLSRRPVPEVIDELATDVLPHLNSAGAQKTGAA</sequence>
<dbReference type="GO" id="GO:0016705">
    <property type="term" value="F:oxidoreductase activity, acting on paired donors, with incorporation or reduction of molecular oxygen"/>
    <property type="evidence" value="ECO:0007669"/>
    <property type="project" value="InterPro"/>
</dbReference>
<dbReference type="Proteomes" id="UP000288071">
    <property type="component" value="Unassembled WGS sequence"/>
</dbReference>
<dbReference type="RefSeq" id="WP_128157958.1">
    <property type="nucleotide sequence ID" value="NZ_SAVA01000019.1"/>
</dbReference>
<feature type="compositionally biased region" description="Basic and acidic residues" evidence="5">
    <location>
        <begin position="25"/>
        <end position="41"/>
    </location>
</feature>
<evidence type="ECO:0000256" key="5">
    <source>
        <dbReference type="SAM" id="MobiDB-lite"/>
    </source>
</evidence>
<keyword evidence="4" id="KW-0503">Monooxygenase</keyword>
<dbReference type="InterPro" id="IPR011251">
    <property type="entry name" value="Luciferase-like_dom"/>
</dbReference>
<evidence type="ECO:0000259" key="6">
    <source>
        <dbReference type="Pfam" id="PF00296"/>
    </source>
</evidence>
<gene>
    <name evidence="7" type="ORF">EOW66_19440</name>
</gene>
<evidence type="ECO:0000313" key="7">
    <source>
        <dbReference type="EMBL" id="RWR47560.1"/>
    </source>
</evidence>
<dbReference type="AlphaFoldDB" id="A0A443LEF1"/>
<proteinExistence type="predicted"/>
<name>A0A443LEF1_9RHOB</name>
<organism evidence="7 8">
    <name type="scientific">Paenirhodobacter huangdaonensis</name>
    <dbReference type="NCBI Taxonomy" id="2501515"/>
    <lineage>
        <taxon>Bacteria</taxon>
        <taxon>Pseudomonadati</taxon>
        <taxon>Pseudomonadota</taxon>
        <taxon>Alphaproteobacteria</taxon>
        <taxon>Rhodobacterales</taxon>
        <taxon>Rhodobacter group</taxon>
        <taxon>Paenirhodobacter</taxon>
    </lineage>
</organism>
<evidence type="ECO:0000313" key="8">
    <source>
        <dbReference type="Proteomes" id="UP000288071"/>
    </source>
</evidence>
<dbReference type="PANTHER" id="PTHR30011:SF16">
    <property type="entry name" value="C2H2 FINGER DOMAIN TRANSCRIPTION FACTOR (EUROFUNG)-RELATED"/>
    <property type="match status" value="1"/>
</dbReference>
<reference evidence="7 8" key="1">
    <citation type="submission" date="2019-01" db="EMBL/GenBank/DDBJ databases">
        <title>Sinorhodobacter populi sp. nov. isolated from the symptomatic bark tissue of Populus euramericana canker.</title>
        <authorList>
            <person name="Xu G."/>
        </authorList>
    </citation>
    <scope>NUCLEOTIDE SEQUENCE [LARGE SCALE GENOMIC DNA]</scope>
    <source>
        <strain evidence="7 8">CGMCC 1.12963</strain>
    </source>
</reference>
<feature type="domain" description="Luciferase-like" evidence="6">
    <location>
        <begin position="39"/>
        <end position="125"/>
    </location>
</feature>
<evidence type="ECO:0000256" key="1">
    <source>
        <dbReference type="ARBA" id="ARBA00022630"/>
    </source>
</evidence>
<keyword evidence="8" id="KW-1185">Reference proteome</keyword>
<dbReference type="InterPro" id="IPR036661">
    <property type="entry name" value="Luciferase-like_sf"/>
</dbReference>
<evidence type="ECO:0000256" key="4">
    <source>
        <dbReference type="ARBA" id="ARBA00023033"/>
    </source>
</evidence>
<protein>
    <submittedName>
        <fullName evidence="7">LLM class flavin-dependent oxidoreductase</fullName>
    </submittedName>
</protein>
<evidence type="ECO:0000256" key="2">
    <source>
        <dbReference type="ARBA" id="ARBA00022643"/>
    </source>
</evidence>
<dbReference type="EMBL" id="SAVA01000019">
    <property type="protein sequence ID" value="RWR47560.1"/>
    <property type="molecule type" value="Genomic_DNA"/>
</dbReference>
<dbReference type="GO" id="GO:0004497">
    <property type="term" value="F:monooxygenase activity"/>
    <property type="evidence" value="ECO:0007669"/>
    <property type="project" value="UniProtKB-KW"/>
</dbReference>
<feature type="region of interest" description="Disordered" evidence="5">
    <location>
        <begin position="21"/>
        <end position="47"/>
    </location>
</feature>
<comment type="caution">
    <text evidence="7">The sequence shown here is derived from an EMBL/GenBank/DDBJ whole genome shotgun (WGS) entry which is preliminary data.</text>
</comment>
<dbReference type="InterPro" id="IPR051260">
    <property type="entry name" value="Diverse_substr_monoxygenases"/>
</dbReference>
<keyword evidence="2" id="KW-0288">FMN</keyword>
<keyword evidence="1" id="KW-0285">Flavoprotein</keyword>
<accession>A0A443LEF1</accession>
<dbReference type="Pfam" id="PF00296">
    <property type="entry name" value="Bac_luciferase"/>
    <property type="match status" value="1"/>
</dbReference>
<keyword evidence="3" id="KW-0560">Oxidoreductase</keyword>
<dbReference type="SUPFAM" id="SSF51679">
    <property type="entry name" value="Bacterial luciferase-like"/>
    <property type="match status" value="1"/>
</dbReference>